<dbReference type="GeneID" id="70291672"/>
<dbReference type="RefSeq" id="XP_046114542.1">
    <property type="nucleotide sequence ID" value="XM_046260769.1"/>
</dbReference>
<evidence type="ECO:0000313" key="2">
    <source>
        <dbReference type="Proteomes" id="UP000887229"/>
    </source>
</evidence>
<keyword evidence="2" id="KW-1185">Reference proteome</keyword>
<feature type="non-terminal residue" evidence="1">
    <location>
        <position position="101"/>
    </location>
</feature>
<dbReference type="Proteomes" id="UP000887229">
    <property type="component" value="Unassembled WGS sequence"/>
</dbReference>
<comment type="caution">
    <text evidence="1">The sequence shown here is derived from an EMBL/GenBank/DDBJ whole genome shotgun (WGS) entry which is preliminary data.</text>
</comment>
<reference evidence="1" key="1">
    <citation type="journal article" date="2021" name="IMA Fungus">
        <title>Genomic characterization of three marine fungi, including Emericellopsis atlantica sp. nov. with signatures of a generalist lifestyle and marine biomass degradation.</title>
        <authorList>
            <person name="Hagestad O.C."/>
            <person name="Hou L."/>
            <person name="Andersen J.H."/>
            <person name="Hansen E.H."/>
            <person name="Altermark B."/>
            <person name="Li C."/>
            <person name="Kuhnert E."/>
            <person name="Cox R.J."/>
            <person name="Crous P.W."/>
            <person name="Spatafora J.W."/>
            <person name="Lail K."/>
            <person name="Amirebrahimi M."/>
            <person name="Lipzen A."/>
            <person name="Pangilinan J."/>
            <person name="Andreopoulos W."/>
            <person name="Hayes R.D."/>
            <person name="Ng V."/>
            <person name="Grigoriev I.V."/>
            <person name="Jackson S.A."/>
            <person name="Sutton T.D.S."/>
            <person name="Dobson A.D.W."/>
            <person name="Rama T."/>
        </authorList>
    </citation>
    <scope>NUCLEOTIDE SEQUENCE</scope>
    <source>
        <strain evidence="1">TS7</strain>
    </source>
</reference>
<proteinExistence type="predicted"/>
<organism evidence="1 2">
    <name type="scientific">Emericellopsis atlantica</name>
    <dbReference type="NCBI Taxonomy" id="2614577"/>
    <lineage>
        <taxon>Eukaryota</taxon>
        <taxon>Fungi</taxon>
        <taxon>Dikarya</taxon>
        <taxon>Ascomycota</taxon>
        <taxon>Pezizomycotina</taxon>
        <taxon>Sordariomycetes</taxon>
        <taxon>Hypocreomycetidae</taxon>
        <taxon>Hypocreales</taxon>
        <taxon>Bionectriaceae</taxon>
        <taxon>Emericellopsis</taxon>
    </lineage>
</organism>
<name>A0A9P8CKR1_9HYPO</name>
<evidence type="ECO:0000313" key="1">
    <source>
        <dbReference type="EMBL" id="KAG9250618.1"/>
    </source>
</evidence>
<protein>
    <submittedName>
        <fullName evidence="1">Uncharacterized protein</fullName>
    </submittedName>
</protein>
<sequence length="101" mass="11786">MTRPKLLNLPQELKDGIIKNLDILDRARTRLAFPPSVLYLHSTNKPEVQHARVWCTIFQPDYWKLAEKISRRGELVVLGSDLEFLYDAKPLPKDYGPLHLY</sequence>
<gene>
    <name evidence="1" type="ORF">F5Z01DRAFT_606227</name>
</gene>
<dbReference type="EMBL" id="MU251275">
    <property type="protein sequence ID" value="KAG9250618.1"/>
    <property type="molecule type" value="Genomic_DNA"/>
</dbReference>
<accession>A0A9P8CKR1</accession>
<dbReference type="AlphaFoldDB" id="A0A9P8CKR1"/>